<dbReference type="SUPFAM" id="SSF69118">
    <property type="entry name" value="AhpD-like"/>
    <property type="match status" value="1"/>
</dbReference>
<dbReference type="InterPro" id="IPR003779">
    <property type="entry name" value="CMD-like"/>
</dbReference>
<sequence length="126" mass="13254">MTTVQRFEDGALDARTKHLIGLGAALFARHEDQVAYYAQEAKALGASDDQIRETVQVAAAAASGQVLARGLAWVQGALQQDIGASPLPEDISQASAPLPTNAYPDAEFGQDEGAPAWEEAEVSPSF</sequence>
<evidence type="ECO:0000313" key="3">
    <source>
        <dbReference type="EMBL" id="MFC4600022.1"/>
    </source>
</evidence>
<dbReference type="EMBL" id="JBHSEP010000013">
    <property type="protein sequence ID" value="MFC4600022.1"/>
    <property type="molecule type" value="Genomic_DNA"/>
</dbReference>
<proteinExistence type="predicted"/>
<reference evidence="4" key="1">
    <citation type="journal article" date="2019" name="Int. J. Syst. Evol. Microbiol.">
        <title>The Global Catalogue of Microorganisms (GCM) 10K type strain sequencing project: providing services to taxonomists for standard genome sequencing and annotation.</title>
        <authorList>
            <consortium name="The Broad Institute Genomics Platform"/>
            <consortium name="The Broad Institute Genome Sequencing Center for Infectious Disease"/>
            <person name="Wu L."/>
            <person name="Ma J."/>
        </authorList>
    </citation>
    <scope>NUCLEOTIDE SEQUENCE [LARGE SCALE GENOMIC DNA]</scope>
    <source>
        <strain evidence="4">CCUG 49571</strain>
    </source>
</reference>
<evidence type="ECO:0000256" key="1">
    <source>
        <dbReference type="SAM" id="MobiDB-lite"/>
    </source>
</evidence>
<organism evidence="3 4">
    <name type="scientific">Cohnella hongkongensis</name>
    <dbReference type="NCBI Taxonomy" id="178337"/>
    <lineage>
        <taxon>Bacteria</taxon>
        <taxon>Bacillati</taxon>
        <taxon>Bacillota</taxon>
        <taxon>Bacilli</taxon>
        <taxon>Bacillales</taxon>
        <taxon>Paenibacillaceae</taxon>
        <taxon>Cohnella</taxon>
    </lineage>
</organism>
<dbReference type="RefSeq" id="WP_378098761.1">
    <property type="nucleotide sequence ID" value="NZ_JBHSEP010000013.1"/>
</dbReference>
<comment type="caution">
    <text evidence="3">The sequence shown here is derived from an EMBL/GenBank/DDBJ whole genome shotgun (WGS) entry which is preliminary data.</text>
</comment>
<dbReference type="Pfam" id="PF02627">
    <property type="entry name" value="CMD"/>
    <property type="match status" value="1"/>
</dbReference>
<feature type="region of interest" description="Disordered" evidence="1">
    <location>
        <begin position="84"/>
        <end position="126"/>
    </location>
</feature>
<feature type="domain" description="Carboxymuconolactone decarboxylase-like" evidence="2">
    <location>
        <begin position="7"/>
        <end position="75"/>
    </location>
</feature>
<protein>
    <submittedName>
        <fullName evidence="3">Carboxymuconolactone decarboxylase family protein</fullName>
    </submittedName>
</protein>
<dbReference type="Proteomes" id="UP001596028">
    <property type="component" value="Unassembled WGS sequence"/>
</dbReference>
<accession>A0ABV9FGZ5</accession>
<dbReference type="Gene3D" id="1.20.1290.10">
    <property type="entry name" value="AhpD-like"/>
    <property type="match status" value="1"/>
</dbReference>
<keyword evidence="4" id="KW-1185">Reference proteome</keyword>
<dbReference type="InterPro" id="IPR029032">
    <property type="entry name" value="AhpD-like"/>
</dbReference>
<evidence type="ECO:0000313" key="4">
    <source>
        <dbReference type="Proteomes" id="UP001596028"/>
    </source>
</evidence>
<gene>
    <name evidence="3" type="ORF">ACFO3S_17375</name>
</gene>
<name>A0ABV9FGZ5_9BACL</name>
<evidence type="ECO:0000259" key="2">
    <source>
        <dbReference type="Pfam" id="PF02627"/>
    </source>
</evidence>